<dbReference type="RefSeq" id="WP_286001017.1">
    <property type="nucleotide sequence ID" value="NZ_CP127295.1"/>
</dbReference>
<evidence type="ECO:0000313" key="3">
    <source>
        <dbReference type="Proteomes" id="UP001239397"/>
    </source>
</evidence>
<organism evidence="2 3">
    <name type="scientific">Amycolatopsis mongoliensis</name>
    <dbReference type="NCBI Taxonomy" id="715475"/>
    <lineage>
        <taxon>Bacteria</taxon>
        <taxon>Bacillati</taxon>
        <taxon>Actinomycetota</taxon>
        <taxon>Actinomycetes</taxon>
        <taxon>Pseudonocardiales</taxon>
        <taxon>Pseudonocardiaceae</taxon>
        <taxon>Amycolatopsis</taxon>
    </lineage>
</organism>
<name>A0A9Y2NGE0_9PSEU</name>
<proteinExistence type="predicted"/>
<protein>
    <submittedName>
        <fullName evidence="2">Uncharacterized protein</fullName>
    </submittedName>
</protein>
<evidence type="ECO:0000313" key="2">
    <source>
        <dbReference type="EMBL" id="WIY04696.1"/>
    </source>
</evidence>
<sequence>MTTQAPGPSQRHHDREDVTDEIGPPHRVHTAQDVVGTLLRGNWAIFAHEWADPDGIDPKHWRDVVEAASEAAGVDVEFVVVPRRSLTVVFNRASPPTFEQVRASIEVIEKYRR</sequence>
<dbReference type="EMBL" id="CP127295">
    <property type="protein sequence ID" value="WIY04696.1"/>
    <property type="molecule type" value="Genomic_DNA"/>
</dbReference>
<dbReference type="KEGG" id="amog:QRX60_12910"/>
<feature type="region of interest" description="Disordered" evidence="1">
    <location>
        <begin position="1"/>
        <end position="27"/>
    </location>
</feature>
<gene>
    <name evidence="2" type="ORF">QRX60_12910</name>
</gene>
<reference evidence="2 3" key="1">
    <citation type="submission" date="2023-06" db="EMBL/GenBank/DDBJ databases">
        <authorList>
            <person name="Oyuntsetseg B."/>
            <person name="Kim S.B."/>
        </authorList>
    </citation>
    <scope>NUCLEOTIDE SEQUENCE [LARGE SCALE GENOMIC DNA]</scope>
    <source>
        <strain evidence="2 3">4-36</strain>
    </source>
</reference>
<dbReference type="AlphaFoldDB" id="A0A9Y2NGE0"/>
<keyword evidence="3" id="KW-1185">Reference proteome</keyword>
<dbReference type="Proteomes" id="UP001239397">
    <property type="component" value="Chromosome"/>
</dbReference>
<accession>A0A9Y2NGE0</accession>
<evidence type="ECO:0000256" key="1">
    <source>
        <dbReference type="SAM" id="MobiDB-lite"/>
    </source>
</evidence>